<dbReference type="PANTHER" id="PTHR11857">
    <property type="entry name" value="ODORANT BINDING PROTEIN-RELATED"/>
    <property type="match status" value="1"/>
</dbReference>
<comment type="subcellular location">
    <subcellularLocation>
        <location evidence="1">Secreted</location>
    </subcellularLocation>
</comment>
<feature type="signal peptide" evidence="5">
    <location>
        <begin position="1"/>
        <end position="18"/>
    </location>
</feature>
<keyword evidence="7" id="KW-1185">Reference proteome</keyword>
<dbReference type="eggNOG" id="ENOG502TCE1">
    <property type="taxonomic scope" value="Eukaryota"/>
</dbReference>
<gene>
    <name evidence="6" type="primary">101891718</name>
    <name evidence="8" type="synonym">LOC101891718</name>
</gene>
<proteinExistence type="inferred from homology"/>
<reference evidence="8" key="2">
    <citation type="submission" date="2025-04" db="UniProtKB">
        <authorList>
            <consortium name="RefSeq"/>
        </authorList>
    </citation>
    <scope>IDENTIFICATION</scope>
    <source>
        <strain evidence="8">Aabys</strain>
    </source>
</reference>
<evidence type="ECO:0000256" key="4">
    <source>
        <dbReference type="ARBA" id="ARBA00022729"/>
    </source>
</evidence>
<evidence type="ECO:0000256" key="5">
    <source>
        <dbReference type="SAM" id="SignalP"/>
    </source>
</evidence>
<dbReference type="GO" id="GO:0007608">
    <property type="term" value="P:sensory perception of smell"/>
    <property type="evidence" value="ECO:0007669"/>
    <property type="project" value="TreeGrafter"/>
</dbReference>
<dbReference type="RefSeq" id="XP_005188768.1">
    <property type="nucleotide sequence ID" value="XM_005188711.3"/>
</dbReference>
<sequence length="137" mass="15353">MKTFITLAVVCLIASVLATPVELNEDQKAKAKVHFEECIKQENITEEEATKLRNKDFANPSHNLKCFGTCFFEKVGTLKDSVIQEDVVLKTLGSIIGEEKTKKALDKCRDIKGEDRCDTGFQLYQCFEAAKAEMVEA</sequence>
<comment type="similarity">
    <text evidence="2">Belongs to the PBP/GOBP family.</text>
</comment>
<dbReference type="VEuPathDB" id="VectorBase:MDOA012772"/>
<dbReference type="GO" id="GO:0005549">
    <property type="term" value="F:odorant binding"/>
    <property type="evidence" value="ECO:0007669"/>
    <property type="project" value="InterPro"/>
</dbReference>
<dbReference type="GeneID" id="101891718"/>
<dbReference type="CDD" id="cd23992">
    <property type="entry name" value="PBP_GOBP"/>
    <property type="match status" value="1"/>
</dbReference>
<evidence type="ECO:0000313" key="8">
    <source>
        <dbReference type="RefSeq" id="XP_005188768.1"/>
    </source>
</evidence>
<accession>A0A1I8N8V3</accession>
<dbReference type="Gene3D" id="1.10.238.20">
    <property type="entry name" value="Pheromone/general odorant binding protein domain"/>
    <property type="match status" value="1"/>
</dbReference>
<evidence type="ECO:0000256" key="2">
    <source>
        <dbReference type="ARBA" id="ARBA00008098"/>
    </source>
</evidence>
<feature type="chain" id="PRO_5044561414" evidence="5">
    <location>
        <begin position="19"/>
        <end position="137"/>
    </location>
</feature>
<dbReference type="InterPro" id="IPR036728">
    <property type="entry name" value="PBP_GOBP_sf"/>
</dbReference>
<organism evidence="6">
    <name type="scientific">Musca domestica</name>
    <name type="common">House fly</name>
    <dbReference type="NCBI Taxonomy" id="7370"/>
    <lineage>
        <taxon>Eukaryota</taxon>
        <taxon>Metazoa</taxon>
        <taxon>Ecdysozoa</taxon>
        <taxon>Arthropoda</taxon>
        <taxon>Hexapoda</taxon>
        <taxon>Insecta</taxon>
        <taxon>Pterygota</taxon>
        <taxon>Neoptera</taxon>
        <taxon>Endopterygota</taxon>
        <taxon>Diptera</taxon>
        <taxon>Brachycera</taxon>
        <taxon>Muscomorpha</taxon>
        <taxon>Muscoidea</taxon>
        <taxon>Muscidae</taxon>
        <taxon>Musca</taxon>
    </lineage>
</organism>
<dbReference type="GO" id="GO:0005615">
    <property type="term" value="C:extracellular space"/>
    <property type="evidence" value="ECO:0007669"/>
    <property type="project" value="TreeGrafter"/>
</dbReference>
<evidence type="ECO:0000313" key="6">
    <source>
        <dbReference type="EnsemblMetazoa" id="MDOA012772-PA"/>
    </source>
</evidence>
<dbReference type="Pfam" id="PF01395">
    <property type="entry name" value="PBP_GOBP"/>
    <property type="match status" value="1"/>
</dbReference>
<dbReference type="InterPro" id="IPR006170">
    <property type="entry name" value="PBP/GOBP"/>
</dbReference>
<dbReference type="OrthoDB" id="7665616at2759"/>
<evidence type="ECO:0000256" key="1">
    <source>
        <dbReference type="ARBA" id="ARBA00004613"/>
    </source>
</evidence>
<reference evidence="6" key="1">
    <citation type="submission" date="2020-05" db="UniProtKB">
        <authorList>
            <consortium name="EnsemblMetazoa"/>
        </authorList>
    </citation>
    <scope>IDENTIFICATION</scope>
    <source>
        <strain evidence="6">Aabys</strain>
    </source>
</reference>
<dbReference type="KEGG" id="mde:101891718"/>
<dbReference type="PANTHER" id="PTHR11857:SF43">
    <property type="entry name" value="GEO07291P1-RELATED"/>
    <property type="match status" value="1"/>
</dbReference>
<dbReference type="AlphaFoldDB" id="A0A1I8N8V3"/>
<evidence type="ECO:0000256" key="3">
    <source>
        <dbReference type="ARBA" id="ARBA00022525"/>
    </source>
</evidence>
<dbReference type="EnsemblMetazoa" id="MDOA012772-RA">
    <property type="protein sequence ID" value="MDOA012772-PA"/>
    <property type="gene ID" value="MDOA012772"/>
</dbReference>
<keyword evidence="4 5" id="KW-0732">Signal</keyword>
<protein>
    <submittedName>
        <fullName evidence="8">General odorant-binding protein 56a-like</fullName>
    </submittedName>
</protein>
<dbReference type="SMART" id="SM00708">
    <property type="entry name" value="PhBP"/>
    <property type="match status" value="1"/>
</dbReference>
<name>A0A1I8N8V3_MUSDO</name>
<dbReference type="FunFam" id="1.10.238.20:FF:000001">
    <property type="entry name" value="General odorant-binding protein lush"/>
    <property type="match status" value="1"/>
</dbReference>
<dbReference type="VEuPathDB" id="VectorBase:MDOMA2_012955"/>
<dbReference type="SUPFAM" id="SSF47565">
    <property type="entry name" value="Insect pheromone/odorant-binding proteins"/>
    <property type="match status" value="1"/>
</dbReference>
<evidence type="ECO:0000313" key="7">
    <source>
        <dbReference type="Proteomes" id="UP001652621"/>
    </source>
</evidence>
<dbReference type="Proteomes" id="UP001652621">
    <property type="component" value="Unplaced"/>
</dbReference>
<keyword evidence="3" id="KW-0964">Secreted</keyword>